<organism evidence="2 3">
    <name type="scientific">Chryseotalea sanaruensis</name>
    <dbReference type="NCBI Taxonomy" id="2482724"/>
    <lineage>
        <taxon>Bacteria</taxon>
        <taxon>Pseudomonadati</taxon>
        <taxon>Bacteroidota</taxon>
        <taxon>Cytophagia</taxon>
        <taxon>Cytophagales</taxon>
        <taxon>Chryseotaleaceae</taxon>
        <taxon>Chryseotalea</taxon>
    </lineage>
</organism>
<dbReference type="CDD" id="cd06257">
    <property type="entry name" value="DnaJ"/>
    <property type="match status" value="1"/>
</dbReference>
<dbReference type="RefSeq" id="WP_127123020.1">
    <property type="nucleotide sequence ID" value="NZ_BHXQ01000004.1"/>
</dbReference>
<dbReference type="AlphaFoldDB" id="A0A401UBZ0"/>
<dbReference type="Gene3D" id="1.10.287.110">
    <property type="entry name" value="DnaJ domain"/>
    <property type="match status" value="1"/>
</dbReference>
<dbReference type="EMBL" id="BHXQ01000004">
    <property type="protein sequence ID" value="GCC52385.1"/>
    <property type="molecule type" value="Genomic_DNA"/>
</dbReference>
<keyword evidence="3" id="KW-1185">Reference proteome</keyword>
<accession>A0A401UBZ0</accession>
<dbReference type="SUPFAM" id="SSF46565">
    <property type="entry name" value="Chaperone J-domain"/>
    <property type="match status" value="1"/>
</dbReference>
<dbReference type="Proteomes" id="UP000288227">
    <property type="component" value="Unassembled WGS sequence"/>
</dbReference>
<name>A0A401UBZ0_9BACT</name>
<evidence type="ECO:0000259" key="1">
    <source>
        <dbReference type="PROSITE" id="PS50076"/>
    </source>
</evidence>
<dbReference type="InterPro" id="IPR001623">
    <property type="entry name" value="DnaJ_domain"/>
</dbReference>
<dbReference type="InterPro" id="IPR036869">
    <property type="entry name" value="J_dom_sf"/>
</dbReference>
<dbReference type="PROSITE" id="PS50076">
    <property type="entry name" value="DNAJ_2"/>
    <property type="match status" value="1"/>
</dbReference>
<proteinExistence type="predicted"/>
<evidence type="ECO:0000313" key="3">
    <source>
        <dbReference type="Proteomes" id="UP000288227"/>
    </source>
</evidence>
<dbReference type="OrthoDB" id="665715at2"/>
<dbReference type="InterPro" id="IPR025309">
    <property type="entry name" value="KTSC_dom"/>
</dbReference>
<feature type="domain" description="J" evidence="1">
    <location>
        <begin position="6"/>
        <end position="78"/>
    </location>
</feature>
<sequence>MKKIIESRKLLGVEKDVTLKDLKTIYRNFMKDWHPDKIQDNEVAKAEAEEKSKAFIEAYHLLVSIAPETHEQQLPQYTETMNSSRLLDFQYKGQTLQIGFADGSRYEFFGVPKSIYNKFINSATPDRFARRHVYHSHVYRKVNKATEE</sequence>
<gene>
    <name evidence="2" type="ORF">SanaruYs_26220</name>
</gene>
<dbReference type="PRINTS" id="PR00625">
    <property type="entry name" value="JDOMAIN"/>
</dbReference>
<comment type="caution">
    <text evidence="2">The sequence shown here is derived from an EMBL/GenBank/DDBJ whole genome shotgun (WGS) entry which is preliminary data.</text>
</comment>
<dbReference type="Pfam" id="PF00226">
    <property type="entry name" value="DnaJ"/>
    <property type="match status" value="1"/>
</dbReference>
<dbReference type="SMART" id="SM00271">
    <property type="entry name" value="DnaJ"/>
    <property type="match status" value="1"/>
</dbReference>
<reference evidence="2 3" key="1">
    <citation type="submission" date="2018-11" db="EMBL/GenBank/DDBJ databases">
        <title>Chryseotalea sanarue gen. nov., sp., nov., a member of the family Cytophagaceae, isolated from a brackish lake in Hamamatsu Japan.</title>
        <authorList>
            <person name="Maejima Y."/>
            <person name="Iino T."/>
            <person name="Muraguchi Y."/>
            <person name="Fukuda K."/>
            <person name="Ohkuma M."/>
            <person name="Moriuchi R."/>
            <person name="Dohra H."/>
            <person name="Kimbara K."/>
            <person name="Shintani M."/>
        </authorList>
    </citation>
    <scope>NUCLEOTIDE SEQUENCE [LARGE SCALE GENOMIC DNA]</scope>
    <source>
        <strain evidence="2 3">Ys</strain>
    </source>
</reference>
<protein>
    <submittedName>
        <fullName evidence="2">KTSC domain-containing protein</fullName>
    </submittedName>
</protein>
<dbReference type="Pfam" id="PF13619">
    <property type="entry name" value="KTSC"/>
    <property type="match status" value="1"/>
</dbReference>
<evidence type="ECO:0000313" key="2">
    <source>
        <dbReference type="EMBL" id="GCC52385.1"/>
    </source>
</evidence>